<organism evidence="16 17">
    <name type="scientific">Chloropicon roscoffensis</name>
    <dbReference type="NCBI Taxonomy" id="1461544"/>
    <lineage>
        <taxon>Eukaryota</taxon>
        <taxon>Viridiplantae</taxon>
        <taxon>Chlorophyta</taxon>
        <taxon>Chloropicophyceae</taxon>
        <taxon>Chloropicales</taxon>
        <taxon>Chloropicaceae</taxon>
        <taxon>Chloropicon</taxon>
    </lineage>
</organism>
<keyword evidence="12 14" id="KW-0472">Membrane</keyword>
<dbReference type="PANTHER" id="PTHR12147:SF22">
    <property type="entry name" value="ENDOPLASMIC RETICULUM METALLOPEPTIDASE 1"/>
    <property type="match status" value="1"/>
</dbReference>
<comment type="similarity">
    <text evidence="3">Belongs to the peptidase M28 family.</text>
</comment>
<feature type="transmembrane region" description="Helical" evidence="14">
    <location>
        <begin position="559"/>
        <end position="585"/>
    </location>
</feature>
<feature type="transmembrane region" description="Helical" evidence="14">
    <location>
        <begin position="6"/>
        <end position="25"/>
    </location>
</feature>
<evidence type="ECO:0000256" key="3">
    <source>
        <dbReference type="ARBA" id="ARBA00010918"/>
    </source>
</evidence>
<keyword evidence="8" id="KW-0256">Endoplasmic reticulum</keyword>
<feature type="transmembrane region" description="Helical" evidence="14">
    <location>
        <begin position="446"/>
        <end position="467"/>
    </location>
</feature>
<dbReference type="InterPro" id="IPR048024">
    <property type="entry name" value="Fxna-like_M28_dom"/>
</dbReference>
<dbReference type="PANTHER" id="PTHR12147">
    <property type="entry name" value="METALLOPEPTIDASE M28 FAMILY MEMBER"/>
    <property type="match status" value="1"/>
</dbReference>
<evidence type="ECO:0000256" key="7">
    <source>
        <dbReference type="ARBA" id="ARBA00022801"/>
    </source>
</evidence>
<dbReference type="CDD" id="cd03875">
    <property type="entry name" value="M28_Fxna_like"/>
    <property type="match status" value="1"/>
</dbReference>
<dbReference type="GO" id="GO:0008235">
    <property type="term" value="F:metalloexopeptidase activity"/>
    <property type="evidence" value="ECO:0007669"/>
    <property type="project" value="InterPro"/>
</dbReference>
<dbReference type="GO" id="GO:0005789">
    <property type="term" value="C:endoplasmic reticulum membrane"/>
    <property type="evidence" value="ECO:0007669"/>
    <property type="project" value="UniProtKB-SubCell"/>
</dbReference>
<keyword evidence="10 14" id="KW-1133">Transmembrane helix</keyword>
<evidence type="ECO:0000256" key="8">
    <source>
        <dbReference type="ARBA" id="ARBA00022824"/>
    </source>
</evidence>
<feature type="transmembrane region" description="Helical" evidence="14">
    <location>
        <begin position="605"/>
        <end position="630"/>
    </location>
</feature>
<dbReference type="Gene3D" id="3.40.630.10">
    <property type="entry name" value="Zn peptidases"/>
    <property type="match status" value="1"/>
</dbReference>
<evidence type="ECO:0000256" key="13">
    <source>
        <dbReference type="ARBA" id="ARBA00023180"/>
    </source>
</evidence>
<evidence type="ECO:0000256" key="11">
    <source>
        <dbReference type="ARBA" id="ARBA00023049"/>
    </source>
</evidence>
<evidence type="ECO:0000256" key="4">
    <source>
        <dbReference type="ARBA" id="ARBA00022670"/>
    </source>
</evidence>
<evidence type="ECO:0000256" key="2">
    <source>
        <dbReference type="ARBA" id="ARBA00004477"/>
    </source>
</evidence>
<evidence type="ECO:0000259" key="15">
    <source>
        <dbReference type="Pfam" id="PF04389"/>
    </source>
</evidence>
<keyword evidence="4" id="KW-0645">Protease</keyword>
<dbReference type="GO" id="GO:0006508">
    <property type="term" value="P:proteolysis"/>
    <property type="evidence" value="ECO:0007669"/>
    <property type="project" value="UniProtKB-KW"/>
</dbReference>
<keyword evidence="13" id="KW-0325">Glycoprotein</keyword>
<protein>
    <submittedName>
        <fullName evidence="16">Endoplasmic reticulum metallopeptidase</fullName>
    </submittedName>
</protein>
<evidence type="ECO:0000256" key="9">
    <source>
        <dbReference type="ARBA" id="ARBA00022833"/>
    </source>
</evidence>
<keyword evidence="7" id="KW-0378">Hydrolase</keyword>
<dbReference type="FunFam" id="3.40.630.10:FF:000008">
    <property type="entry name" value="Endoplasmic reticulum metallopeptidase 1"/>
    <property type="match status" value="1"/>
</dbReference>
<keyword evidence="5 14" id="KW-0812">Transmembrane</keyword>
<reference evidence="16 17" key="1">
    <citation type="submission" date="2024-03" db="EMBL/GenBank/DDBJ databases">
        <title>Complete genome sequence of the green alga Chloropicon roscoffensis RCC1871.</title>
        <authorList>
            <person name="Lemieux C."/>
            <person name="Pombert J.-F."/>
            <person name="Otis C."/>
            <person name="Turmel M."/>
        </authorList>
    </citation>
    <scope>NUCLEOTIDE SEQUENCE [LARGE SCALE GENOMIC DNA]</scope>
    <source>
        <strain evidence="16 17">RCC1871</strain>
    </source>
</reference>
<keyword evidence="9" id="KW-0862">Zinc</keyword>
<evidence type="ECO:0000256" key="14">
    <source>
        <dbReference type="SAM" id="Phobius"/>
    </source>
</evidence>
<evidence type="ECO:0000256" key="12">
    <source>
        <dbReference type="ARBA" id="ARBA00023136"/>
    </source>
</evidence>
<proteinExistence type="inferred from homology"/>
<evidence type="ECO:0000256" key="6">
    <source>
        <dbReference type="ARBA" id="ARBA00022723"/>
    </source>
</evidence>
<evidence type="ECO:0000313" key="17">
    <source>
        <dbReference type="Proteomes" id="UP001472866"/>
    </source>
</evidence>
<evidence type="ECO:0000256" key="5">
    <source>
        <dbReference type="ARBA" id="ARBA00022692"/>
    </source>
</evidence>
<name>A0AAX4PI23_9CHLO</name>
<keyword evidence="6" id="KW-0479">Metal-binding</keyword>
<feature type="transmembrane region" description="Helical" evidence="14">
    <location>
        <begin position="515"/>
        <end position="538"/>
    </location>
</feature>
<keyword evidence="11" id="KW-0482">Metalloprotease</keyword>
<evidence type="ECO:0000256" key="10">
    <source>
        <dbReference type="ARBA" id="ARBA00022989"/>
    </source>
</evidence>
<evidence type="ECO:0000313" key="16">
    <source>
        <dbReference type="EMBL" id="WZN65703.1"/>
    </source>
</evidence>
<dbReference type="InterPro" id="IPR007484">
    <property type="entry name" value="Peptidase_M28"/>
</dbReference>
<feature type="transmembrane region" description="Helical" evidence="14">
    <location>
        <begin position="414"/>
        <end position="440"/>
    </location>
</feature>
<feature type="transmembrane region" description="Helical" evidence="14">
    <location>
        <begin position="488"/>
        <end position="509"/>
    </location>
</feature>
<accession>A0AAX4PI23</accession>
<comment type="subcellular location">
    <subcellularLocation>
        <location evidence="2">Endoplasmic reticulum membrane</location>
        <topology evidence="2">Multi-pass membrane protein</topology>
    </subcellularLocation>
</comment>
<dbReference type="GO" id="GO:0046872">
    <property type="term" value="F:metal ion binding"/>
    <property type="evidence" value="ECO:0007669"/>
    <property type="project" value="UniProtKB-KW"/>
</dbReference>
<keyword evidence="17" id="KW-1185">Reference proteome</keyword>
<evidence type="ECO:0000256" key="1">
    <source>
        <dbReference type="ARBA" id="ARBA00001947"/>
    </source>
</evidence>
<gene>
    <name evidence="16" type="ORF">HKI87_13g72650</name>
</gene>
<dbReference type="Pfam" id="PF04389">
    <property type="entry name" value="Peptidase_M28"/>
    <property type="match status" value="1"/>
</dbReference>
<feature type="domain" description="Peptidase M28" evidence="15">
    <location>
        <begin position="126"/>
        <end position="337"/>
    </location>
</feature>
<dbReference type="SUPFAM" id="SSF53187">
    <property type="entry name" value="Zn-dependent exopeptidases"/>
    <property type="match status" value="1"/>
</dbReference>
<sequence>MATMLGASGAFKVLFVYTVIIFISYQSWHSLPEPLGPSAQPGLFSEHRAMAVVRKLADDIGGRQVGTNGVREAGRYLLSELEDIRAVAEAERPDLDVEIDVQTTSGAYHLELFLTPFYLTYDNLENVILRIRPRNATTNAALLVNAHFDSAIASPGAADCAACTAIAVEVARAIVSSDSARLETSAIFLLNGGEETYMNAAHGFLTQHPWAEDVTQFVNIESTGSYGPDVVFRSNSDLLLNAYLKAAKSPRANVVFQDIFDLGIMPAETDYAVFAHESAGGAKSRPSVGADTARYGDLPGIDIATMFDSRSYHTALDESKRMPDGCAQNFGDNVMAIVLKASQMMGASDDGGKEEAGAGGSLVYFDVLGVFVIAYPFWVARIVHCVPLALTTALVAAMKIGGVEVPVLEGATTFLLSCVGSMLSPVAFFGLTGLLVQPMAWYGRPYIAAMILVPTSIAGSFMPYVFTWTRQKALQAVASADAPALQNLLVGHSLGSSLVLSLLSAYMTISGGMKHTAYMFVIWVLSTHSALIMKQVYFRKKPSRTRRRRIKDGFDTFDVVDTLVMHLPALVVCVHMSLFGFLFFLDRISTMGSSMDWHGPAHADMIIGLITGFLFFVSFGPLVPFLAYHFAEGVAKAMYKARLEAAAAAGETKPTKVSKGKSVKSKAAAAQEEPVAVPGRASCVLRCAGGLLLLCVASVAAASALIRTQEHRNSFSAHNPKRVFVQRLHVLKGGRPPSGGSTYDDAIESTSLTMLGVDSVPLGNVLEDMEGASALRRSEPGPDHLLAAYPITRFMKDSASVAMEAGEGERRQLLANLPSLEVEASKTGGVKRCAVKMSSPFAGYYLVNVTGPASKFSFSENDGDALIPSELSQSGEPTYAVRHVSNELSGGDGLDWVWWVETEQPEAELRVSWAVSNITSTPYLDEVVGRLPDYVNPIPITTYLGRFEC</sequence>
<comment type="cofactor">
    <cofactor evidence="1">
        <name>Zn(2+)</name>
        <dbReference type="ChEBI" id="CHEBI:29105"/>
    </cofactor>
</comment>
<dbReference type="Proteomes" id="UP001472866">
    <property type="component" value="Chromosome 13"/>
</dbReference>
<dbReference type="AlphaFoldDB" id="A0AAX4PI23"/>
<dbReference type="EMBL" id="CP151513">
    <property type="protein sequence ID" value="WZN65703.1"/>
    <property type="molecule type" value="Genomic_DNA"/>
</dbReference>
<feature type="transmembrane region" description="Helical" evidence="14">
    <location>
        <begin position="683"/>
        <end position="706"/>
    </location>
</feature>
<dbReference type="InterPro" id="IPR045175">
    <property type="entry name" value="M28_fam"/>
</dbReference>